<feature type="compositionally biased region" description="Acidic residues" evidence="3">
    <location>
        <begin position="17"/>
        <end position="39"/>
    </location>
</feature>
<feature type="region of interest" description="Disordered" evidence="3">
    <location>
        <begin position="1"/>
        <end position="39"/>
    </location>
</feature>
<evidence type="ECO:0000259" key="4">
    <source>
        <dbReference type="PROSITE" id="PS50013"/>
    </source>
</evidence>
<dbReference type="EMBL" id="JH795862">
    <property type="protein sequence ID" value="EJU02115.1"/>
    <property type="molecule type" value="Genomic_DNA"/>
</dbReference>
<dbReference type="STRING" id="1858805.M5G1M5"/>
<dbReference type="GeneID" id="63687647"/>
<dbReference type="Proteomes" id="UP000030653">
    <property type="component" value="Unassembled WGS sequence"/>
</dbReference>
<dbReference type="InterPro" id="IPR016197">
    <property type="entry name" value="Chromo-like_dom_sf"/>
</dbReference>
<keyword evidence="6" id="KW-1185">Reference proteome</keyword>
<name>M5G1M5_DACPD</name>
<dbReference type="Gene3D" id="2.40.50.40">
    <property type="match status" value="2"/>
</dbReference>
<evidence type="ECO:0000313" key="5">
    <source>
        <dbReference type="EMBL" id="EJU02115.1"/>
    </source>
</evidence>
<dbReference type="OMA" id="LEIYLTW"/>
<dbReference type="SMART" id="SM00298">
    <property type="entry name" value="CHROMO"/>
    <property type="match status" value="1"/>
</dbReference>
<dbReference type="CDD" id="cd18969">
    <property type="entry name" value="chromodomain"/>
    <property type="match status" value="1"/>
</dbReference>
<feature type="domain" description="Chromo" evidence="4">
    <location>
        <begin position="34"/>
        <end position="95"/>
    </location>
</feature>
<dbReference type="InterPro" id="IPR008251">
    <property type="entry name" value="Chromo_shadow_dom"/>
</dbReference>
<dbReference type="PROSITE" id="PS50013">
    <property type="entry name" value="CHROMO_2"/>
    <property type="match status" value="1"/>
</dbReference>
<dbReference type="PANTHER" id="PTHR22812">
    <property type="entry name" value="CHROMOBOX PROTEIN"/>
    <property type="match status" value="1"/>
</dbReference>
<organism evidence="5 6">
    <name type="scientific">Dacryopinax primogenitus (strain DJM 731)</name>
    <name type="common">Brown rot fungus</name>
    <dbReference type="NCBI Taxonomy" id="1858805"/>
    <lineage>
        <taxon>Eukaryota</taxon>
        <taxon>Fungi</taxon>
        <taxon>Dikarya</taxon>
        <taxon>Basidiomycota</taxon>
        <taxon>Agaricomycotina</taxon>
        <taxon>Dacrymycetes</taxon>
        <taxon>Dacrymycetales</taxon>
        <taxon>Dacrymycetaceae</taxon>
        <taxon>Dacryopinax</taxon>
    </lineage>
</organism>
<dbReference type="InterPro" id="IPR051219">
    <property type="entry name" value="Heterochromatin_chromo-domain"/>
</dbReference>
<dbReference type="InterPro" id="IPR023780">
    <property type="entry name" value="Chromo_domain"/>
</dbReference>
<evidence type="ECO:0000256" key="3">
    <source>
        <dbReference type="SAM" id="MobiDB-lite"/>
    </source>
</evidence>
<gene>
    <name evidence="5" type="ORF">DACRYDRAFT_21884</name>
</gene>
<comment type="subcellular location">
    <subcellularLocation>
        <location evidence="1">Nucleus</location>
    </subcellularLocation>
</comment>
<dbReference type="AlphaFoldDB" id="M5G1M5"/>
<dbReference type="GO" id="GO:0006338">
    <property type="term" value="P:chromatin remodeling"/>
    <property type="evidence" value="ECO:0007669"/>
    <property type="project" value="UniProtKB-ARBA"/>
</dbReference>
<dbReference type="OrthoDB" id="433924at2759"/>
<dbReference type="GO" id="GO:0005634">
    <property type="term" value="C:nucleus"/>
    <property type="evidence" value="ECO:0007669"/>
    <property type="project" value="UniProtKB-SubCell"/>
</dbReference>
<sequence length="270" mass="30074">MTRARRQATKPAATVEQDVDNEASEDSEDDEEGYEVEEILDVKKGGAKGSLKYYVKWNEYDESENSWVTAEDAAGAPDVIEKFWKSHEELQEKFNVTVMGEVRKDKPTPAKSGTSRKPAREKPRASAPAVASHPSPVRALPRRRALSDSPPPPPKVSSRPAATPQAAIKRKREPDDSDAEDHTMAKYMKKANWEDLVIRVDNIAGNDNSVGKKGTHLRVYLKLKDGQSAVSTNIECNKRCPQKMLAFYEGKLKFRTMGDGEEGNEEEGED</sequence>
<evidence type="ECO:0000256" key="1">
    <source>
        <dbReference type="ARBA" id="ARBA00004123"/>
    </source>
</evidence>
<keyword evidence="2" id="KW-0539">Nucleus</keyword>
<protein>
    <recommendedName>
        <fullName evidence="4">Chromo domain-containing protein</fullName>
    </recommendedName>
</protein>
<dbReference type="SUPFAM" id="SSF54160">
    <property type="entry name" value="Chromo domain-like"/>
    <property type="match status" value="2"/>
</dbReference>
<evidence type="ECO:0000313" key="6">
    <source>
        <dbReference type="Proteomes" id="UP000030653"/>
    </source>
</evidence>
<accession>M5G1M5</accession>
<dbReference type="InterPro" id="IPR000953">
    <property type="entry name" value="Chromo/chromo_shadow_dom"/>
</dbReference>
<feature type="region of interest" description="Disordered" evidence="3">
    <location>
        <begin position="95"/>
        <end position="183"/>
    </location>
</feature>
<proteinExistence type="predicted"/>
<dbReference type="Pfam" id="PF00385">
    <property type="entry name" value="Chromo"/>
    <property type="match status" value="1"/>
</dbReference>
<dbReference type="SMART" id="SM00300">
    <property type="entry name" value="ChSh"/>
    <property type="match status" value="1"/>
</dbReference>
<dbReference type="RefSeq" id="XP_040629012.1">
    <property type="nucleotide sequence ID" value="XM_040772585.1"/>
</dbReference>
<feature type="compositionally biased region" description="Low complexity" evidence="3">
    <location>
        <begin position="125"/>
        <end position="139"/>
    </location>
</feature>
<reference evidence="5 6" key="1">
    <citation type="journal article" date="2012" name="Science">
        <title>The Paleozoic origin of enzymatic lignin decomposition reconstructed from 31 fungal genomes.</title>
        <authorList>
            <person name="Floudas D."/>
            <person name="Binder M."/>
            <person name="Riley R."/>
            <person name="Barry K."/>
            <person name="Blanchette R.A."/>
            <person name="Henrissat B."/>
            <person name="Martinez A.T."/>
            <person name="Otillar R."/>
            <person name="Spatafora J.W."/>
            <person name="Yadav J.S."/>
            <person name="Aerts A."/>
            <person name="Benoit I."/>
            <person name="Boyd A."/>
            <person name="Carlson A."/>
            <person name="Copeland A."/>
            <person name="Coutinho P.M."/>
            <person name="de Vries R.P."/>
            <person name="Ferreira P."/>
            <person name="Findley K."/>
            <person name="Foster B."/>
            <person name="Gaskell J."/>
            <person name="Glotzer D."/>
            <person name="Gorecki P."/>
            <person name="Heitman J."/>
            <person name="Hesse C."/>
            <person name="Hori C."/>
            <person name="Igarashi K."/>
            <person name="Jurgens J.A."/>
            <person name="Kallen N."/>
            <person name="Kersten P."/>
            <person name="Kohler A."/>
            <person name="Kuees U."/>
            <person name="Kumar T.K.A."/>
            <person name="Kuo A."/>
            <person name="LaButti K."/>
            <person name="Larrondo L.F."/>
            <person name="Lindquist E."/>
            <person name="Ling A."/>
            <person name="Lombard V."/>
            <person name="Lucas S."/>
            <person name="Lundell T."/>
            <person name="Martin R."/>
            <person name="McLaughlin D.J."/>
            <person name="Morgenstern I."/>
            <person name="Morin E."/>
            <person name="Murat C."/>
            <person name="Nagy L.G."/>
            <person name="Nolan M."/>
            <person name="Ohm R.A."/>
            <person name="Patyshakuliyeva A."/>
            <person name="Rokas A."/>
            <person name="Ruiz-Duenas F.J."/>
            <person name="Sabat G."/>
            <person name="Salamov A."/>
            <person name="Samejima M."/>
            <person name="Schmutz J."/>
            <person name="Slot J.C."/>
            <person name="St John F."/>
            <person name="Stenlid J."/>
            <person name="Sun H."/>
            <person name="Sun S."/>
            <person name="Syed K."/>
            <person name="Tsang A."/>
            <person name="Wiebenga A."/>
            <person name="Young D."/>
            <person name="Pisabarro A."/>
            <person name="Eastwood D.C."/>
            <person name="Martin F."/>
            <person name="Cullen D."/>
            <person name="Grigoriev I.V."/>
            <person name="Hibbett D.S."/>
        </authorList>
    </citation>
    <scope>NUCLEOTIDE SEQUENCE [LARGE SCALE GENOMIC DNA]</scope>
    <source>
        <strain evidence="5 6">DJM-731 SS1</strain>
    </source>
</reference>
<dbReference type="Pfam" id="PF01393">
    <property type="entry name" value="Chromo_shadow"/>
    <property type="match status" value="1"/>
</dbReference>
<evidence type="ECO:0000256" key="2">
    <source>
        <dbReference type="ARBA" id="ARBA00023242"/>
    </source>
</evidence>
<dbReference type="HOGENOM" id="CLU_045874_5_0_1"/>